<dbReference type="Proteomes" id="UP000694865">
    <property type="component" value="Unplaced"/>
</dbReference>
<dbReference type="PROSITE" id="PS50279">
    <property type="entry name" value="BPTI_KUNITZ_2"/>
    <property type="match status" value="1"/>
</dbReference>
<dbReference type="PANTHER" id="PTHR47248:SF7">
    <property type="entry name" value="BPTI_KUNITZ INHIBITOR DOMAIN-CONTAINING PROTEIN"/>
    <property type="match status" value="1"/>
</dbReference>
<name>A0ABM0LTU6_SACKO</name>
<dbReference type="SMART" id="SM00131">
    <property type="entry name" value="KU"/>
    <property type="match status" value="1"/>
</dbReference>
<evidence type="ECO:0000256" key="2">
    <source>
        <dbReference type="SAM" id="SignalP"/>
    </source>
</evidence>
<dbReference type="InterPro" id="IPR020901">
    <property type="entry name" value="Prtase_inh_Kunz-CS"/>
</dbReference>
<proteinExistence type="predicted"/>
<evidence type="ECO:0000256" key="1">
    <source>
        <dbReference type="SAM" id="MobiDB-lite"/>
    </source>
</evidence>
<sequence>MNRLSVCVLLLIMVVGMAAASYNRNRPQKCGPSVDRGYQCHAHQRYVYGWSKNENDCVRFRYRGCGGNNNQYKRRQACIKKCGVVPIREAKEAPITTTTTQPTHLKPAMMDPEQKSKQRKKSNKGRRLHTGRLIKPKRRSKVKPRRGRH</sequence>
<gene>
    <name evidence="5" type="primary">LOC102804833</name>
</gene>
<evidence type="ECO:0000259" key="3">
    <source>
        <dbReference type="PROSITE" id="PS50279"/>
    </source>
</evidence>
<feature type="chain" id="PRO_5046843834" evidence="2">
    <location>
        <begin position="21"/>
        <end position="149"/>
    </location>
</feature>
<keyword evidence="4" id="KW-1185">Reference proteome</keyword>
<feature type="domain" description="BPTI/Kunitz inhibitor" evidence="3">
    <location>
        <begin position="30"/>
        <end position="82"/>
    </location>
</feature>
<dbReference type="SUPFAM" id="SSF57362">
    <property type="entry name" value="BPTI-like"/>
    <property type="match status" value="1"/>
</dbReference>
<keyword evidence="2" id="KW-0732">Signal</keyword>
<dbReference type="GeneID" id="102804833"/>
<dbReference type="InterPro" id="IPR002223">
    <property type="entry name" value="Kunitz_BPTI"/>
</dbReference>
<organism evidence="4 5">
    <name type="scientific">Saccoglossus kowalevskii</name>
    <name type="common">Acorn worm</name>
    <dbReference type="NCBI Taxonomy" id="10224"/>
    <lineage>
        <taxon>Eukaryota</taxon>
        <taxon>Metazoa</taxon>
        <taxon>Hemichordata</taxon>
        <taxon>Enteropneusta</taxon>
        <taxon>Harrimaniidae</taxon>
        <taxon>Saccoglossus</taxon>
    </lineage>
</organism>
<dbReference type="CDD" id="cd00109">
    <property type="entry name" value="Kunitz-type"/>
    <property type="match status" value="1"/>
</dbReference>
<dbReference type="PROSITE" id="PS00280">
    <property type="entry name" value="BPTI_KUNITZ_1"/>
    <property type="match status" value="1"/>
</dbReference>
<dbReference type="InterPro" id="IPR036880">
    <property type="entry name" value="Kunitz_BPTI_sf"/>
</dbReference>
<dbReference type="InterPro" id="IPR052861">
    <property type="entry name" value="BPTI/Kunitz_domain"/>
</dbReference>
<dbReference type="Gene3D" id="4.10.410.10">
    <property type="entry name" value="Pancreatic trypsin inhibitor Kunitz domain"/>
    <property type="match status" value="1"/>
</dbReference>
<evidence type="ECO:0000313" key="4">
    <source>
        <dbReference type="Proteomes" id="UP000694865"/>
    </source>
</evidence>
<protein>
    <submittedName>
        <fullName evidence="5">Conkunitzin-B1-like</fullName>
    </submittedName>
</protein>
<feature type="compositionally biased region" description="Basic residues" evidence="1">
    <location>
        <begin position="117"/>
        <end position="149"/>
    </location>
</feature>
<dbReference type="PANTHER" id="PTHR47248">
    <property type="entry name" value="PROTEIN CBG06772"/>
    <property type="match status" value="1"/>
</dbReference>
<reference evidence="5" key="1">
    <citation type="submission" date="2025-08" db="UniProtKB">
        <authorList>
            <consortium name="RefSeq"/>
        </authorList>
    </citation>
    <scope>IDENTIFICATION</scope>
    <source>
        <tissue evidence="5">Testes</tissue>
    </source>
</reference>
<feature type="region of interest" description="Disordered" evidence="1">
    <location>
        <begin position="91"/>
        <end position="149"/>
    </location>
</feature>
<evidence type="ECO:0000313" key="5">
    <source>
        <dbReference type="RefSeq" id="XP_006811187.1"/>
    </source>
</evidence>
<dbReference type="Pfam" id="PF00014">
    <property type="entry name" value="Kunitz_BPTI"/>
    <property type="match status" value="1"/>
</dbReference>
<feature type="signal peptide" evidence="2">
    <location>
        <begin position="1"/>
        <end position="20"/>
    </location>
</feature>
<accession>A0ABM0LTU6</accession>
<dbReference type="RefSeq" id="XP_006811187.1">
    <property type="nucleotide sequence ID" value="XM_006811124.1"/>
</dbReference>